<sequence length="145" mass="15540">MRQVGDLDASIGYALKQTAAALRGAMDDALRPLDLSVPQYSSLEVLGQQPGISASELARRTFVTRQSMQGVLQALAARGLLTRPAAAPQGRALPTELTPDGQALLRRASRAVAGVEQRMLDGLSADDQRRLHADLVRCAEALRRP</sequence>
<reference evidence="2 3" key="1">
    <citation type="journal article" date="2012" name="J. Bacteriol.">
        <title>Genome Sequence of Radiation-Resistant Modestobacter marinus Strain BC501, a Representative Actinobacterium That Thrives on Calcareous Stone Surfaces.</title>
        <authorList>
            <person name="Normand P."/>
            <person name="Gury J."/>
            <person name="Pujic P."/>
            <person name="Chouaia B."/>
            <person name="Crotti E."/>
            <person name="Brusetti L."/>
            <person name="Daffonchio D."/>
            <person name="Vacherie B."/>
            <person name="Barbe V."/>
            <person name="Medigue C."/>
            <person name="Calteau A."/>
            <person name="Ghodhbane-Gtari F."/>
            <person name="Essoussi I."/>
            <person name="Nouioui I."/>
            <person name="Abbassi-Ghozzi I."/>
            <person name="Gtari M."/>
        </authorList>
    </citation>
    <scope>NUCLEOTIDE SEQUENCE [LARGE SCALE GENOMIC DNA]</scope>
    <source>
        <strain evidence="3">BC 501</strain>
    </source>
</reference>
<dbReference type="SMART" id="SM00347">
    <property type="entry name" value="HTH_MARR"/>
    <property type="match status" value="1"/>
</dbReference>
<dbReference type="PANTHER" id="PTHR33164">
    <property type="entry name" value="TRANSCRIPTIONAL REGULATOR, MARR FAMILY"/>
    <property type="match status" value="1"/>
</dbReference>
<dbReference type="eggNOG" id="COG1846">
    <property type="taxonomic scope" value="Bacteria"/>
</dbReference>
<evidence type="ECO:0000313" key="3">
    <source>
        <dbReference type="Proteomes" id="UP000006461"/>
    </source>
</evidence>
<dbReference type="STRING" id="477641.MODMU_2875"/>
<dbReference type="InterPro" id="IPR000835">
    <property type="entry name" value="HTH_MarR-typ"/>
</dbReference>
<evidence type="ECO:0000259" key="1">
    <source>
        <dbReference type="PROSITE" id="PS50995"/>
    </source>
</evidence>
<feature type="domain" description="HTH marR-type" evidence="1">
    <location>
        <begin position="8"/>
        <end position="140"/>
    </location>
</feature>
<dbReference type="InterPro" id="IPR039422">
    <property type="entry name" value="MarR/SlyA-like"/>
</dbReference>
<evidence type="ECO:0000313" key="2">
    <source>
        <dbReference type="EMBL" id="CCH88304.1"/>
    </source>
</evidence>
<proteinExistence type="predicted"/>
<dbReference type="Pfam" id="PF12802">
    <property type="entry name" value="MarR_2"/>
    <property type="match status" value="1"/>
</dbReference>
<dbReference type="InterPro" id="IPR036390">
    <property type="entry name" value="WH_DNA-bd_sf"/>
</dbReference>
<dbReference type="EMBL" id="FO203431">
    <property type="protein sequence ID" value="CCH88304.1"/>
    <property type="molecule type" value="Genomic_DNA"/>
</dbReference>
<dbReference type="HOGENOM" id="CLU_083287_4_4_11"/>
<dbReference type="OrthoDB" id="3177763at2"/>
<accession>I4EY41</accession>
<dbReference type="SUPFAM" id="SSF46785">
    <property type="entry name" value="Winged helix' DNA-binding domain"/>
    <property type="match status" value="1"/>
</dbReference>
<dbReference type="AlphaFoldDB" id="I4EY41"/>
<dbReference type="Gene3D" id="1.10.10.10">
    <property type="entry name" value="Winged helix-like DNA-binding domain superfamily/Winged helix DNA-binding domain"/>
    <property type="match status" value="1"/>
</dbReference>
<dbReference type="PANTHER" id="PTHR33164:SF43">
    <property type="entry name" value="HTH-TYPE TRANSCRIPTIONAL REPRESSOR YETL"/>
    <property type="match status" value="1"/>
</dbReference>
<dbReference type="GO" id="GO:0006950">
    <property type="term" value="P:response to stress"/>
    <property type="evidence" value="ECO:0007669"/>
    <property type="project" value="TreeGrafter"/>
</dbReference>
<gene>
    <name evidence="2" type="ordered locus">MODMU_2875</name>
</gene>
<dbReference type="PATRIC" id="fig|477641.3.peg.2730"/>
<dbReference type="PROSITE" id="PS50995">
    <property type="entry name" value="HTH_MARR_2"/>
    <property type="match status" value="1"/>
</dbReference>
<keyword evidence="3" id="KW-1185">Reference proteome</keyword>
<organism evidence="2 3">
    <name type="scientific">Modestobacter italicus (strain DSM 44449 / CECT 9708 / BC 501)</name>
    <dbReference type="NCBI Taxonomy" id="2732864"/>
    <lineage>
        <taxon>Bacteria</taxon>
        <taxon>Bacillati</taxon>
        <taxon>Actinomycetota</taxon>
        <taxon>Actinomycetes</taxon>
        <taxon>Geodermatophilales</taxon>
        <taxon>Geodermatophilaceae</taxon>
        <taxon>Modestobacter</taxon>
    </lineage>
</organism>
<dbReference type="InterPro" id="IPR036388">
    <property type="entry name" value="WH-like_DNA-bd_sf"/>
</dbReference>
<name>I4EY41_MODI5</name>
<dbReference type="GO" id="GO:0003700">
    <property type="term" value="F:DNA-binding transcription factor activity"/>
    <property type="evidence" value="ECO:0007669"/>
    <property type="project" value="InterPro"/>
</dbReference>
<protein>
    <recommendedName>
        <fullName evidence="1">HTH marR-type domain-containing protein</fullName>
    </recommendedName>
</protein>
<dbReference type="Proteomes" id="UP000006461">
    <property type="component" value="Chromosome"/>
</dbReference>
<dbReference type="OMA" id="AFVTRQS"/>
<dbReference type="KEGG" id="mmar:MODMU_2875"/>